<dbReference type="EMBL" id="KY684086">
    <property type="protein sequence ID" value="ARF09657.1"/>
    <property type="molecule type" value="Genomic_DNA"/>
</dbReference>
<dbReference type="NCBIfam" id="TIGR00392">
    <property type="entry name" value="ileS"/>
    <property type="match status" value="1"/>
</dbReference>
<proteinExistence type="predicted"/>
<evidence type="ECO:0000256" key="2">
    <source>
        <dbReference type="ARBA" id="ARBA00022598"/>
    </source>
</evidence>
<dbReference type="GO" id="GO:0005524">
    <property type="term" value="F:ATP binding"/>
    <property type="evidence" value="ECO:0007669"/>
    <property type="project" value="UniProtKB-KW"/>
</dbReference>
<evidence type="ECO:0000256" key="6">
    <source>
        <dbReference type="ARBA" id="ARBA00023146"/>
    </source>
</evidence>
<dbReference type="GO" id="GO:0002161">
    <property type="term" value="F:aminoacyl-tRNA deacylase activity"/>
    <property type="evidence" value="ECO:0007669"/>
    <property type="project" value="InterPro"/>
</dbReference>
<dbReference type="PANTHER" id="PTHR42780">
    <property type="entry name" value="SOLEUCYL-TRNA SYNTHETASE"/>
    <property type="match status" value="1"/>
</dbReference>
<sequence length="1093" mass="127810">MEEQIFLQQLPNEFNFPKNEENIMKYWDVNKIYWKNIEKNVGNHKYQQIDGPPFTSSSSLHWGHIHISMMKSSNMNYWTMQGYDVFNKLGYDVHGLPVELAANKNLQLMTNQDVIDYGIAKYNEYCVNMINGFMGSWHPVFDRVGRFFDKTNEYKTMDLNYMESVWWIWKQLWDKGLVYRGYKIMPYSIECGTSLSSSEASGDDVYKEISDPSVYVKFKIKNTSNLYFVAWTTTPWTLPSNLALAMNPKLEYIKIHDIRTNDYYIISLKSLNRFYPQQIGIIRPFNILSTHKGEEFNDMEYEPIFDYYKNDRLNFKVLMADFVDDTSGTGIVHIAPSFGNEDFELCIKKDIVKIDEIGKYCPIDENGFFTNKIYDLVGTKVFDANLKIIKKLIDEGKLVRKENYRHRYPHCWRTDTPLIQKAVSSFFIKASALRDRMVKNNEKVKWVPKEIGSGRFKSWLEGATDWGVSRSRFFGNPIPVWVSNDGEEMICIGSIDELVQLAGLKERPANLHPEFIKDITIPSKMGKGTLRWEGSVMDCWLESACVPLAQYHYPFENKELVDEIIKTGYLSEFVSEGSDQVNKWFYVLTVISTALFDIPAFKNVVCNGLILSETGEKFSKRLNNFIPPMELCNEIGADAIRMYFVGSPASHGSSFTFDKSKIHEINFKYFQWLNCNKFFIEHHTKYQKDGNIFRLDAYLESTNVTDNWILSRLGEIVNNINSVMSEYLLYKVKPELLEFIEDLTNWYIKFNRNRLRGRYCDSQEQGRALSTLYRVLVMFSKISAPFIPFLSETLYLTLKPLLSEKERMESVHMCDYPKETEFPKDAIIIRRMKRLQQVAKMVRVLRTKSKNFNSVKTPIKNITIVHDDEEFIDDLKIFEKYMFEELNSIRLSYSTHVDAKYKVEPNHKLIGANYRKLSNQIKEKLLTLDQDTIKQYLDKKESDTNLSITLSDGSIINLHNNMYTIVKDEALSLGPNELGVADNNLIVILDANYDNEVIEKYLMRLFIVTVQKMRKNTNLRPWNKIGIYYKTQSELVKNAIINNQKNINEELFYEVKYLEDDVIIKEKIIISQKVNLERELVNIIITDQYSQNV</sequence>
<evidence type="ECO:0000256" key="3">
    <source>
        <dbReference type="ARBA" id="ARBA00022741"/>
    </source>
</evidence>
<dbReference type="InterPro" id="IPR033709">
    <property type="entry name" value="Anticodon_Ile_ABEc"/>
</dbReference>
<dbReference type="Pfam" id="PF08264">
    <property type="entry name" value="Anticodon_1"/>
    <property type="match status" value="1"/>
</dbReference>
<feature type="domain" description="Aminoacyl-tRNA synthetase class Ia" evidence="8">
    <location>
        <begin position="23"/>
        <end position="650"/>
    </location>
</feature>
<keyword evidence="6 10" id="KW-0030">Aminoacyl-tRNA synthetase</keyword>
<evidence type="ECO:0000313" key="10">
    <source>
        <dbReference type="EMBL" id="ARF09657.1"/>
    </source>
</evidence>
<evidence type="ECO:0000259" key="9">
    <source>
        <dbReference type="Pfam" id="PF08264"/>
    </source>
</evidence>
<feature type="domain" description="Methionyl/Valyl/Leucyl/Isoleucyl-tRNA synthetase anticodon-binding" evidence="9">
    <location>
        <begin position="706"/>
        <end position="850"/>
    </location>
</feature>
<dbReference type="SUPFAM" id="SSF52374">
    <property type="entry name" value="Nucleotidylyl transferase"/>
    <property type="match status" value="1"/>
</dbReference>
<dbReference type="GO" id="GO:0004822">
    <property type="term" value="F:isoleucine-tRNA ligase activity"/>
    <property type="evidence" value="ECO:0007669"/>
    <property type="project" value="UniProtKB-EC"/>
</dbReference>
<dbReference type="SUPFAM" id="SSF50677">
    <property type="entry name" value="ValRS/IleRS/LeuRS editing domain"/>
    <property type="match status" value="1"/>
</dbReference>
<evidence type="ECO:0000259" key="8">
    <source>
        <dbReference type="Pfam" id="PF00133"/>
    </source>
</evidence>
<dbReference type="InterPro" id="IPR013155">
    <property type="entry name" value="M/V/L/I-tRNA-synth_anticd-bd"/>
</dbReference>
<dbReference type="PANTHER" id="PTHR42780:SF1">
    <property type="entry name" value="ISOLEUCINE--TRNA LIGASE, CYTOPLASMIC"/>
    <property type="match status" value="1"/>
</dbReference>
<dbReference type="InterPro" id="IPR009080">
    <property type="entry name" value="tRNAsynth_Ia_anticodon-bd"/>
</dbReference>
<comment type="catalytic activity">
    <reaction evidence="7">
        <text>tRNA(Ile) + L-isoleucine + ATP = L-isoleucyl-tRNA(Ile) + AMP + diphosphate</text>
        <dbReference type="Rhea" id="RHEA:11060"/>
        <dbReference type="Rhea" id="RHEA-COMP:9666"/>
        <dbReference type="Rhea" id="RHEA-COMP:9695"/>
        <dbReference type="ChEBI" id="CHEBI:30616"/>
        <dbReference type="ChEBI" id="CHEBI:33019"/>
        <dbReference type="ChEBI" id="CHEBI:58045"/>
        <dbReference type="ChEBI" id="CHEBI:78442"/>
        <dbReference type="ChEBI" id="CHEBI:78528"/>
        <dbReference type="ChEBI" id="CHEBI:456215"/>
        <dbReference type="EC" id="6.1.1.5"/>
    </reaction>
</comment>
<name>A0A1V0SD71_9VIRU</name>
<organism evidence="10">
    <name type="scientific">Indivirus ILV1</name>
    <dbReference type="NCBI Taxonomy" id="1977633"/>
    <lineage>
        <taxon>Viruses</taxon>
        <taxon>Varidnaviria</taxon>
        <taxon>Bamfordvirae</taxon>
        <taxon>Nucleocytoviricota</taxon>
        <taxon>Megaviricetes</taxon>
        <taxon>Imitervirales</taxon>
        <taxon>Mimiviridae</taxon>
        <taxon>Klosneuvirinae</taxon>
        <taxon>Indivirus</taxon>
    </lineage>
</organism>
<dbReference type="GO" id="GO:0000049">
    <property type="term" value="F:tRNA binding"/>
    <property type="evidence" value="ECO:0007669"/>
    <property type="project" value="InterPro"/>
</dbReference>
<dbReference type="InterPro" id="IPR009008">
    <property type="entry name" value="Val/Leu/Ile-tRNA-synth_edit"/>
</dbReference>
<keyword evidence="2" id="KW-0436">Ligase</keyword>
<dbReference type="Gene3D" id="3.40.50.620">
    <property type="entry name" value="HUPs"/>
    <property type="match status" value="2"/>
</dbReference>
<protein>
    <recommendedName>
        <fullName evidence="1">isoleucine--tRNA ligase</fullName>
        <ecNumber evidence="1">6.1.1.5</ecNumber>
    </recommendedName>
</protein>
<keyword evidence="4" id="KW-0067">ATP-binding</keyword>
<evidence type="ECO:0000256" key="7">
    <source>
        <dbReference type="ARBA" id="ARBA00048359"/>
    </source>
</evidence>
<dbReference type="SUPFAM" id="SSF47323">
    <property type="entry name" value="Anticodon-binding domain of a subclass of class I aminoacyl-tRNA synthetases"/>
    <property type="match status" value="1"/>
</dbReference>
<accession>A0A1V0SD71</accession>
<dbReference type="Pfam" id="PF00133">
    <property type="entry name" value="tRNA-synt_1"/>
    <property type="match status" value="1"/>
</dbReference>
<dbReference type="EC" id="6.1.1.5" evidence="1"/>
<evidence type="ECO:0000256" key="4">
    <source>
        <dbReference type="ARBA" id="ARBA00022840"/>
    </source>
</evidence>
<dbReference type="Gene3D" id="1.10.730.10">
    <property type="entry name" value="Isoleucyl-tRNA Synthetase, Domain 1"/>
    <property type="match status" value="1"/>
</dbReference>
<evidence type="ECO:0000256" key="1">
    <source>
        <dbReference type="ARBA" id="ARBA00013165"/>
    </source>
</evidence>
<dbReference type="InterPro" id="IPR014729">
    <property type="entry name" value="Rossmann-like_a/b/a_fold"/>
</dbReference>
<keyword evidence="5" id="KW-0648">Protein biosynthesis</keyword>
<dbReference type="PRINTS" id="PR00984">
    <property type="entry name" value="TRNASYNTHILE"/>
</dbReference>
<keyword evidence="3" id="KW-0547">Nucleotide-binding</keyword>
<evidence type="ECO:0000256" key="5">
    <source>
        <dbReference type="ARBA" id="ARBA00022917"/>
    </source>
</evidence>
<gene>
    <name evidence="10" type="ORF">Indivirus_2_36</name>
</gene>
<reference evidence="10" key="1">
    <citation type="journal article" date="2017" name="Science">
        <title>Giant viruses with an expanded complement of translation system components.</title>
        <authorList>
            <person name="Schulz F."/>
            <person name="Yutin N."/>
            <person name="Ivanova N.N."/>
            <person name="Ortega D.R."/>
            <person name="Lee T.K."/>
            <person name="Vierheilig J."/>
            <person name="Daims H."/>
            <person name="Horn M."/>
            <person name="Wagner M."/>
            <person name="Jensen G.J."/>
            <person name="Kyrpides N.C."/>
            <person name="Koonin E.V."/>
            <person name="Woyke T."/>
        </authorList>
    </citation>
    <scope>NUCLEOTIDE SEQUENCE</scope>
    <source>
        <strain evidence="10">ILV1</strain>
    </source>
</reference>
<dbReference type="Pfam" id="PF19302">
    <property type="entry name" value="DUF5915"/>
    <property type="match status" value="1"/>
</dbReference>
<dbReference type="InterPro" id="IPR002301">
    <property type="entry name" value="Ile-tRNA-ligase"/>
</dbReference>
<dbReference type="InterPro" id="IPR002300">
    <property type="entry name" value="aa-tRNA-synth_Ia"/>
</dbReference>
<dbReference type="CDD" id="cd07961">
    <property type="entry name" value="Anticodon_Ia_Ile_ABEc"/>
    <property type="match status" value="1"/>
</dbReference>
<dbReference type="InterPro" id="IPR023586">
    <property type="entry name" value="Ile-tRNA-ligase_type2"/>
</dbReference>